<dbReference type="Gene3D" id="3.40.30.50">
    <property type="entry name" value="Sep15/SelM thioredoxin-like domain, active-site redox motif"/>
    <property type="match status" value="1"/>
</dbReference>
<keyword evidence="2" id="KW-0732">Signal</keyword>
<name>A0A154PJ81_DUFNO</name>
<dbReference type="AlphaFoldDB" id="A0A154PJ81"/>
<dbReference type="InterPro" id="IPR038219">
    <property type="entry name" value="Sep15/SelM_sf"/>
</dbReference>
<dbReference type="OrthoDB" id="25165at2759"/>
<dbReference type="GO" id="GO:0016491">
    <property type="term" value="F:oxidoreductase activity"/>
    <property type="evidence" value="ECO:0007669"/>
    <property type="project" value="TreeGrafter"/>
</dbReference>
<dbReference type="SUPFAM" id="SSF52833">
    <property type="entry name" value="Thioredoxin-like"/>
    <property type="match status" value="1"/>
</dbReference>
<sequence>MKKCFQSCGGCTLNRLSDVKDFIYKDVPNYNNVEFKYIRGAAPELVLLNHNNEEVERLPLSSLTRNECNDLLSSKGFTKKTTRDEI</sequence>
<dbReference type="GO" id="GO:0005788">
    <property type="term" value="C:endoplasmic reticulum lumen"/>
    <property type="evidence" value="ECO:0007669"/>
    <property type="project" value="TreeGrafter"/>
</dbReference>
<dbReference type="STRING" id="178035.A0A154PJ81"/>
<protein>
    <recommendedName>
        <fullName evidence="4">Selenoprotein M</fullName>
    </recommendedName>
</protein>
<evidence type="ECO:0000256" key="1">
    <source>
        <dbReference type="ARBA" id="ARBA00005742"/>
    </source>
</evidence>
<dbReference type="Pfam" id="PF08806">
    <property type="entry name" value="Sep15_SelM"/>
    <property type="match status" value="1"/>
</dbReference>
<dbReference type="EMBL" id="KQ434936">
    <property type="protein sequence ID" value="KZC11882.1"/>
    <property type="molecule type" value="Genomic_DNA"/>
</dbReference>
<comment type="similarity">
    <text evidence="1">Belongs to the selenoprotein M/F family.</text>
</comment>
<evidence type="ECO:0000313" key="7">
    <source>
        <dbReference type="Proteomes" id="UP000076502"/>
    </source>
</evidence>
<feature type="domain" description="Selenoprotein F/M" evidence="5">
    <location>
        <begin position="6"/>
        <end position="77"/>
    </location>
</feature>
<dbReference type="InterPro" id="IPR036249">
    <property type="entry name" value="Thioredoxin-like_sf"/>
</dbReference>
<dbReference type="InterPro" id="IPR014912">
    <property type="entry name" value="Sep15_SelM_dom"/>
</dbReference>
<dbReference type="PANTHER" id="PTHR13077:SF7">
    <property type="entry name" value="SELENOPROTEIN M"/>
    <property type="match status" value="1"/>
</dbReference>
<evidence type="ECO:0000256" key="2">
    <source>
        <dbReference type="ARBA" id="ARBA00022729"/>
    </source>
</evidence>
<evidence type="ECO:0000313" key="6">
    <source>
        <dbReference type="EMBL" id="KZC11882.1"/>
    </source>
</evidence>
<dbReference type="InterPro" id="IPR039992">
    <property type="entry name" value="Sep15_SelM"/>
</dbReference>
<dbReference type="PANTHER" id="PTHR13077">
    <property type="entry name" value="SELENOPROTEIN F"/>
    <property type="match status" value="1"/>
</dbReference>
<evidence type="ECO:0000256" key="3">
    <source>
        <dbReference type="ARBA" id="ARBA00022933"/>
    </source>
</evidence>
<evidence type="ECO:0000259" key="5">
    <source>
        <dbReference type="Pfam" id="PF08806"/>
    </source>
</evidence>
<reference evidence="6 7" key="1">
    <citation type="submission" date="2015-07" db="EMBL/GenBank/DDBJ databases">
        <title>The genome of Dufourea novaeangliae.</title>
        <authorList>
            <person name="Pan H."/>
            <person name="Kapheim K."/>
        </authorList>
    </citation>
    <scope>NUCLEOTIDE SEQUENCE [LARGE SCALE GENOMIC DNA]</scope>
    <source>
        <strain evidence="6">0120121106</strain>
        <tissue evidence="6">Whole body</tissue>
    </source>
</reference>
<gene>
    <name evidence="6" type="ORF">WN55_03385</name>
</gene>
<dbReference type="Proteomes" id="UP000076502">
    <property type="component" value="Unassembled WGS sequence"/>
</dbReference>
<proteinExistence type="inferred from homology"/>
<evidence type="ECO:0000256" key="4">
    <source>
        <dbReference type="ARBA" id="ARBA00040773"/>
    </source>
</evidence>
<organism evidence="6 7">
    <name type="scientific">Dufourea novaeangliae</name>
    <name type="common">Sweat bee</name>
    <dbReference type="NCBI Taxonomy" id="178035"/>
    <lineage>
        <taxon>Eukaryota</taxon>
        <taxon>Metazoa</taxon>
        <taxon>Ecdysozoa</taxon>
        <taxon>Arthropoda</taxon>
        <taxon>Hexapoda</taxon>
        <taxon>Insecta</taxon>
        <taxon>Pterygota</taxon>
        <taxon>Neoptera</taxon>
        <taxon>Endopterygota</taxon>
        <taxon>Hymenoptera</taxon>
        <taxon>Apocrita</taxon>
        <taxon>Aculeata</taxon>
        <taxon>Apoidea</taxon>
        <taxon>Anthophila</taxon>
        <taxon>Halictidae</taxon>
        <taxon>Rophitinae</taxon>
        <taxon>Dufourea</taxon>
    </lineage>
</organism>
<keyword evidence="7" id="KW-1185">Reference proteome</keyword>
<keyword evidence="3" id="KW-0712">Selenocysteine</keyword>
<accession>A0A154PJ81</accession>